<feature type="compositionally biased region" description="Low complexity" evidence="1">
    <location>
        <begin position="395"/>
        <end position="416"/>
    </location>
</feature>
<dbReference type="Pfam" id="PF12938">
    <property type="entry name" value="M_domain"/>
    <property type="match status" value="1"/>
</dbReference>
<keyword evidence="4" id="KW-1185">Reference proteome</keyword>
<feature type="compositionally biased region" description="Low complexity" evidence="1">
    <location>
        <begin position="929"/>
        <end position="948"/>
    </location>
</feature>
<gene>
    <name evidence="3" type="ORF">BV898_18674</name>
</gene>
<feature type="domain" description="GW182 middle" evidence="2">
    <location>
        <begin position="575"/>
        <end position="773"/>
    </location>
</feature>
<evidence type="ECO:0000313" key="3">
    <source>
        <dbReference type="EMBL" id="OWA54265.1"/>
    </source>
</evidence>
<feature type="compositionally biased region" description="Polar residues" evidence="1">
    <location>
        <begin position="984"/>
        <end position="999"/>
    </location>
</feature>
<feature type="compositionally biased region" description="Low complexity" evidence="1">
    <location>
        <begin position="13"/>
        <end position="37"/>
    </location>
</feature>
<evidence type="ECO:0000313" key="4">
    <source>
        <dbReference type="Proteomes" id="UP000192578"/>
    </source>
</evidence>
<feature type="region of interest" description="Disordered" evidence="1">
    <location>
        <begin position="961"/>
        <end position="1016"/>
    </location>
</feature>
<comment type="caution">
    <text evidence="3">The sequence shown here is derived from an EMBL/GenBank/DDBJ whole genome shotgun (WGS) entry which is preliminary data.</text>
</comment>
<feature type="compositionally biased region" description="Gly residues" evidence="1">
    <location>
        <begin position="451"/>
        <end position="464"/>
    </location>
</feature>
<name>A0A9X6NI03_HYPEX</name>
<feature type="compositionally biased region" description="Low complexity" evidence="1">
    <location>
        <begin position="45"/>
        <end position="60"/>
    </location>
</feature>
<dbReference type="GO" id="GO:0035195">
    <property type="term" value="P:miRNA-mediated post-transcriptional gene silencing"/>
    <property type="evidence" value="ECO:0007669"/>
    <property type="project" value="TreeGrafter"/>
</dbReference>
<feature type="compositionally biased region" description="Basic and acidic residues" evidence="1">
    <location>
        <begin position="492"/>
        <end position="501"/>
    </location>
</feature>
<proteinExistence type="predicted"/>
<feature type="region of interest" description="Disordered" evidence="1">
    <location>
        <begin position="1"/>
        <end position="178"/>
    </location>
</feature>
<accession>A0A9X6NI03</accession>
<evidence type="ECO:0000256" key="1">
    <source>
        <dbReference type="SAM" id="MobiDB-lite"/>
    </source>
</evidence>
<feature type="compositionally biased region" description="Low complexity" evidence="1">
    <location>
        <begin position="141"/>
        <end position="152"/>
    </location>
</feature>
<dbReference type="GO" id="GO:0060213">
    <property type="term" value="P:positive regulation of nuclear-transcribed mRNA poly(A) tail shortening"/>
    <property type="evidence" value="ECO:0007669"/>
    <property type="project" value="TreeGrafter"/>
</dbReference>
<organism evidence="3 4">
    <name type="scientific">Hypsibius exemplaris</name>
    <name type="common">Freshwater tardigrade</name>
    <dbReference type="NCBI Taxonomy" id="2072580"/>
    <lineage>
        <taxon>Eukaryota</taxon>
        <taxon>Metazoa</taxon>
        <taxon>Ecdysozoa</taxon>
        <taxon>Tardigrada</taxon>
        <taxon>Eutardigrada</taxon>
        <taxon>Parachela</taxon>
        <taxon>Hypsibioidea</taxon>
        <taxon>Hypsibiidae</taxon>
        <taxon>Hypsibius</taxon>
    </lineage>
</organism>
<dbReference type="EMBL" id="MTYJ01000386">
    <property type="protein sequence ID" value="OWA54265.1"/>
    <property type="molecule type" value="Genomic_DNA"/>
</dbReference>
<dbReference type="AlphaFoldDB" id="A0A9X6NI03"/>
<dbReference type="PANTHER" id="PTHR13020:SF25">
    <property type="entry name" value="PROTEIN GAWKY"/>
    <property type="match status" value="1"/>
</dbReference>
<evidence type="ECO:0000259" key="2">
    <source>
        <dbReference type="Pfam" id="PF12938"/>
    </source>
</evidence>
<feature type="compositionally biased region" description="Low complexity" evidence="1">
    <location>
        <begin position="465"/>
        <end position="481"/>
    </location>
</feature>
<reference evidence="4" key="1">
    <citation type="submission" date="2017-01" db="EMBL/GenBank/DDBJ databases">
        <title>Comparative genomics of anhydrobiosis in the tardigrade Hypsibius dujardini.</title>
        <authorList>
            <person name="Yoshida Y."/>
            <person name="Koutsovoulos G."/>
            <person name="Laetsch D."/>
            <person name="Stevens L."/>
            <person name="Kumar S."/>
            <person name="Horikawa D."/>
            <person name="Ishino K."/>
            <person name="Komine S."/>
            <person name="Tomita M."/>
            <person name="Blaxter M."/>
            <person name="Arakawa K."/>
        </authorList>
    </citation>
    <scope>NUCLEOTIDE SEQUENCE [LARGE SCALE GENOMIC DNA]</scope>
    <source>
        <strain evidence="4">Z151</strain>
    </source>
</reference>
<dbReference type="PANTHER" id="PTHR13020">
    <property type="entry name" value="TRINUCLEOTIDE REPEAT-CONTAINING GENE 6"/>
    <property type="match status" value="1"/>
</dbReference>
<feature type="compositionally biased region" description="Polar residues" evidence="1">
    <location>
        <begin position="231"/>
        <end position="242"/>
    </location>
</feature>
<feature type="compositionally biased region" description="Low complexity" evidence="1">
    <location>
        <begin position="90"/>
        <end position="115"/>
    </location>
</feature>
<feature type="compositionally biased region" description="Basic and acidic residues" evidence="1">
    <location>
        <begin position="432"/>
        <end position="444"/>
    </location>
</feature>
<protein>
    <recommendedName>
        <fullName evidence="2">GW182 middle domain-containing protein</fullName>
    </recommendedName>
</protein>
<feature type="compositionally biased region" description="Polar residues" evidence="1">
    <location>
        <begin position="502"/>
        <end position="511"/>
    </location>
</feature>
<feature type="region of interest" description="Disordered" evidence="1">
    <location>
        <begin position="870"/>
        <end position="948"/>
    </location>
</feature>
<feature type="region of interest" description="Disordered" evidence="1">
    <location>
        <begin position="788"/>
        <end position="815"/>
    </location>
</feature>
<feature type="region of interest" description="Disordered" evidence="1">
    <location>
        <begin position="738"/>
        <end position="757"/>
    </location>
</feature>
<dbReference type="GO" id="GO:0000932">
    <property type="term" value="C:P-body"/>
    <property type="evidence" value="ECO:0007669"/>
    <property type="project" value="TreeGrafter"/>
</dbReference>
<feature type="region of interest" description="Disordered" evidence="1">
    <location>
        <begin position="199"/>
        <end position="525"/>
    </location>
</feature>
<feature type="compositionally biased region" description="Gly residues" evidence="1">
    <location>
        <begin position="803"/>
        <end position="812"/>
    </location>
</feature>
<dbReference type="OrthoDB" id="5919166at2759"/>
<feature type="compositionally biased region" description="Low complexity" evidence="1">
    <location>
        <begin position="275"/>
        <end position="331"/>
    </location>
</feature>
<feature type="compositionally biased region" description="Gly residues" evidence="1">
    <location>
        <begin position="332"/>
        <end position="342"/>
    </location>
</feature>
<dbReference type="Proteomes" id="UP000192578">
    <property type="component" value="Unassembled WGS sequence"/>
</dbReference>
<sequence length="1016" mass="105699">MSMMYAVPLSTGQQQQQNLNNNEPSSSSSTSSDQSWPTGGGGAGQSSPSNSSSSQQAPGPWGSVLPSSSGGNGNNSSTMSDITNKQQQLPSNNNAPSGAPAAADWSSPPSASSTSVWQTAGGGGSGSPNSNEPGDKNSWNAAASSGKLASSGSIGGGGGQDKENQPVTPTSMGERSPLEVMIYRQGWGQVEVKQEVPWTVPESPPPVHEDPSMWKPKANTGTEVWEKSTGHRTQPWQNQAPNTPRWISGDERDDGVGPNSVWNGGGAPGGNQMLSSSTASNSGPSGLSSNGIGMMSGMNSIGSSSMGLGGNSILSSGPVSQVGRPNWNSSGPGSGGSGGSSGGNISPTGNNGGGGGGQWNDNVQDQEWSEWRDPSSVIKRENVNGTDLWGGGGQSSSQQQQQQPPIRPSNSSSLYGGSSGGGGPISSMNSDPRNKSQDDQRPRGWQDAAGYVGGGPSSGSGGGSQMQQQQQQQLRSSSDWSSGGGGGNNNENEWRGPDSENKQPSSRSQWAQRPPSPPNNAARYTREQIYQSKQYQGLLEMGFKREDIDAAMRNNNMHYDATLTELKRRRGDQMQQRQMDQQRMQGGLSGGGGPNSGFGTMSPGGVAGVGMMNGGMQQQMQQQQKAGYRGPVPNIHALAQQLSVAAKQGIINPRLLNQPLAPQTTGLLHKLMQQHRALQGLSAQHELLSIAMQKTSNPSLQQQQQQQLNQFVAHIQQTKKEIFTYQKQIDVIQNEFAKSPTDPRFQGGDLSGSNTSSSIMSPPAFSNDFHSAQATSAGSYNPGWRMPDPTNMYGNSNNNSSPLGGGMGGAGGSSDSWGMAPNNFMSPNAFTSPQMMGGGGGAPMWNDPSQNQWGMHTGGGGMNNWRGMAPTGQQSNGMEDWSGHMNSMKSPGGPGGSGDVLSPSRGNGSTGFGMDDSDGGNWGGNRQGSAATFANPNSNNSNNNSNNSTFSTFAWETLPEFEPGKPWRGSQLLSADDDPHLTPGSVQNKQNPLMNAVTSSGGGGGGGHYNAAGDSQ</sequence>
<feature type="compositionally biased region" description="Basic and acidic residues" evidence="1">
    <location>
        <begin position="369"/>
        <end position="382"/>
    </location>
</feature>
<dbReference type="GO" id="GO:0005654">
    <property type="term" value="C:nucleoplasm"/>
    <property type="evidence" value="ECO:0007669"/>
    <property type="project" value="TreeGrafter"/>
</dbReference>
<dbReference type="InterPro" id="IPR052068">
    <property type="entry name" value="GW182_domain"/>
</dbReference>
<feature type="compositionally biased region" description="Polar residues" evidence="1">
    <location>
        <begin position="78"/>
        <end position="89"/>
    </location>
</feature>
<dbReference type="InterPro" id="IPR026805">
    <property type="entry name" value="GW182_M_dom"/>
</dbReference>